<keyword evidence="3" id="KW-1185">Reference proteome</keyword>
<protein>
    <submittedName>
        <fullName evidence="2">Uncharacterized protein</fullName>
    </submittedName>
</protein>
<name>A0A7Y6IXX1_9ACTN</name>
<evidence type="ECO:0000313" key="3">
    <source>
        <dbReference type="Proteomes" id="UP000546126"/>
    </source>
</evidence>
<dbReference type="EMBL" id="JABWGO010000014">
    <property type="protein sequence ID" value="NUW46048.1"/>
    <property type="molecule type" value="Genomic_DNA"/>
</dbReference>
<accession>A0A7Y6IXX1</accession>
<dbReference type="AlphaFoldDB" id="A0A7Y6IXX1"/>
<gene>
    <name evidence="2" type="ORF">HT134_38940</name>
</gene>
<organism evidence="2 3">
    <name type="scientific">Nonomuraea rhodomycinica</name>
    <dbReference type="NCBI Taxonomy" id="1712872"/>
    <lineage>
        <taxon>Bacteria</taxon>
        <taxon>Bacillati</taxon>
        <taxon>Actinomycetota</taxon>
        <taxon>Actinomycetes</taxon>
        <taxon>Streptosporangiales</taxon>
        <taxon>Streptosporangiaceae</taxon>
        <taxon>Nonomuraea</taxon>
    </lineage>
</organism>
<reference evidence="2 3" key="1">
    <citation type="submission" date="2020-06" db="EMBL/GenBank/DDBJ databases">
        <authorList>
            <person name="Chanama M."/>
        </authorList>
    </citation>
    <scope>NUCLEOTIDE SEQUENCE [LARGE SCALE GENOMIC DNA]</scope>
    <source>
        <strain evidence="2 3">TBRC6557</strain>
    </source>
</reference>
<feature type="region of interest" description="Disordered" evidence="1">
    <location>
        <begin position="1"/>
        <end position="71"/>
    </location>
</feature>
<evidence type="ECO:0000313" key="2">
    <source>
        <dbReference type="EMBL" id="NUW46048.1"/>
    </source>
</evidence>
<feature type="compositionally biased region" description="Basic and acidic residues" evidence="1">
    <location>
        <begin position="57"/>
        <end position="71"/>
    </location>
</feature>
<evidence type="ECO:0000256" key="1">
    <source>
        <dbReference type="SAM" id="MobiDB-lite"/>
    </source>
</evidence>
<comment type="caution">
    <text evidence="2">The sequence shown here is derived from an EMBL/GenBank/DDBJ whole genome shotgun (WGS) entry which is preliminary data.</text>
</comment>
<dbReference type="RefSeq" id="WP_175605512.1">
    <property type="nucleotide sequence ID" value="NZ_JABWGO010000014.1"/>
</dbReference>
<dbReference type="Proteomes" id="UP000546126">
    <property type="component" value="Unassembled WGS sequence"/>
</dbReference>
<proteinExistence type="predicted"/>
<feature type="compositionally biased region" description="Basic and acidic residues" evidence="1">
    <location>
        <begin position="1"/>
        <end position="11"/>
    </location>
</feature>
<sequence>MPVEALERFESPADDGSGGEQPATDIDRMDGETDITDQEGSDRPMASGRSVSFGGADPKRGSFRRRLESAG</sequence>